<accession>A0AA36ME73</accession>
<dbReference type="PROSITE" id="PS50092">
    <property type="entry name" value="TSP1"/>
    <property type="match status" value="2"/>
</dbReference>
<proteinExistence type="predicted"/>
<gene>
    <name evidence="1" type="ORF">CYNAS_LOCUS21154</name>
</gene>
<dbReference type="InterPro" id="IPR000884">
    <property type="entry name" value="TSP1_rpt"/>
</dbReference>
<evidence type="ECO:0000313" key="1">
    <source>
        <dbReference type="EMBL" id="CAJ0609171.1"/>
    </source>
</evidence>
<keyword evidence="2" id="KW-1185">Reference proteome</keyword>
<comment type="caution">
    <text evidence="1">The sequence shown here is derived from an EMBL/GenBank/DDBJ whole genome shotgun (WGS) entry which is preliminary data.</text>
</comment>
<reference evidence="1" key="1">
    <citation type="submission" date="2023-07" db="EMBL/GenBank/DDBJ databases">
        <authorList>
            <consortium name="CYATHOMIX"/>
        </authorList>
    </citation>
    <scope>NUCLEOTIDE SEQUENCE</scope>
    <source>
        <strain evidence="1">N/A</strain>
    </source>
</reference>
<sequence length="188" mass="20048">MILDPHKKRFVIVAVMADVEIPSLHSTQGENSMYGSAIVFVAISLAVNAAAPSWDTWGEWGAECSKCSGAVSRGRSRVCIPGDDLSLCSGSRLEKELCPDCTAEWTEWFIGTECSDTCGLCGRFTRTRECASPAGCPTPPPTACVGNSTDQNTPPCDGGDICLFPKPNCCMGVKTADTGSKRFHCKIE</sequence>
<protein>
    <submittedName>
        <fullName evidence="1">Uncharacterized protein</fullName>
    </submittedName>
</protein>
<dbReference type="EMBL" id="CATQJL010000326">
    <property type="protein sequence ID" value="CAJ0609171.1"/>
    <property type="molecule type" value="Genomic_DNA"/>
</dbReference>
<evidence type="ECO:0000313" key="2">
    <source>
        <dbReference type="Proteomes" id="UP001176961"/>
    </source>
</evidence>
<name>A0AA36ME73_CYLNA</name>
<dbReference type="AlphaFoldDB" id="A0AA36ME73"/>
<dbReference type="Proteomes" id="UP001176961">
    <property type="component" value="Unassembled WGS sequence"/>
</dbReference>
<organism evidence="1 2">
    <name type="scientific">Cylicocyclus nassatus</name>
    <name type="common">Nematode worm</name>
    <dbReference type="NCBI Taxonomy" id="53992"/>
    <lineage>
        <taxon>Eukaryota</taxon>
        <taxon>Metazoa</taxon>
        <taxon>Ecdysozoa</taxon>
        <taxon>Nematoda</taxon>
        <taxon>Chromadorea</taxon>
        <taxon>Rhabditida</taxon>
        <taxon>Rhabditina</taxon>
        <taxon>Rhabditomorpha</taxon>
        <taxon>Strongyloidea</taxon>
        <taxon>Strongylidae</taxon>
        <taxon>Cylicocyclus</taxon>
    </lineage>
</organism>